<dbReference type="CDD" id="cd17039">
    <property type="entry name" value="Ubl_ubiquitin_like"/>
    <property type="match status" value="1"/>
</dbReference>
<gene>
    <name evidence="2" type="ORF">NHX12_014250</name>
</gene>
<dbReference type="SMART" id="SM00213">
    <property type="entry name" value="UBQ"/>
    <property type="match status" value="1"/>
</dbReference>
<dbReference type="SUPFAM" id="SSF54236">
    <property type="entry name" value="Ubiquitin-like"/>
    <property type="match status" value="1"/>
</dbReference>
<evidence type="ECO:0000313" key="2">
    <source>
        <dbReference type="EMBL" id="KAJ3585531.1"/>
    </source>
</evidence>
<accession>A0A9Q0DBX9</accession>
<dbReference type="Gene3D" id="3.10.20.90">
    <property type="entry name" value="Phosphatidylinositol 3-kinase Catalytic Subunit, Chain A, domain 1"/>
    <property type="match status" value="1"/>
</dbReference>
<organism evidence="2 3">
    <name type="scientific">Muraenolepis orangiensis</name>
    <name type="common">Patagonian moray cod</name>
    <dbReference type="NCBI Taxonomy" id="630683"/>
    <lineage>
        <taxon>Eukaryota</taxon>
        <taxon>Metazoa</taxon>
        <taxon>Chordata</taxon>
        <taxon>Craniata</taxon>
        <taxon>Vertebrata</taxon>
        <taxon>Euteleostomi</taxon>
        <taxon>Actinopterygii</taxon>
        <taxon>Neopterygii</taxon>
        <taxon>Teleostei</taxon>
        <taxon>Neoteleostei</taxon>
        <taxon>Acanthomorphata</taxon>
        <taxon>Zeiogadaria</taxon>
        <taxon>Gadariae</taxon>
        <taxon>Gadiformes</taxon>
        <taxon>Muraenolepidoidei</taxon>
        <taxon>Muraenolepididae</taxon>
        <taxon>Muraenolepis</taxon>
    </lineage>
</organism>
<dbReference type="InterPro" id="IPR000626">
    <property type="entry name" value="Ubiquitin-like_dom"/>
</dbReference>
<keyword evidence="3" id="KW-1185">Reference proteome</keyword>
<evidence type="ECO:0000259" key="1">
    <source>
        <dbReference type="PROSITE" id="PS50053"/>
    </source>
</evidence>
<dbReference type="OrthoDB" id="428577at2759"/>
<dbReference type="PROSITE" id="PS50053">
    <property type="entry name" value="UBIQUITIN_2"/>
    <property type="match status" value="1"/>
</dbReference>
<evidence type="ECO:0000313" key="3">
    <source>
        <dbReference type="Proteomes" id="UP001148018"/>
    </source>
</evidence>
<dbReference type="InterPro" id="IPR029071">
    <property type="entry name" value="Ubiquitin-like_domsf"/>
</dbReference>
<dbReference type="AlphaFoldDB" id="A0A9Q0DBX9"/>
<proteinExistence type="predicted"/>
<dbReference type="Pfam" id="PF00240">
    <property type="entry name" value="ubiquitin"/>
    <property type="match status" value="1"/>
</dbReference>
<feature type="domain" description="Ubiquitin-like" evidence="1">
    <location>
        <begin position="32"/>
        <end position="90"/>
    </location>
</feature>
<dbReference type="Proteomes" id="UP001148018">
    <property type="component" value="Unassembled WGS sequence"/>
</dbReference>
<reference evidence="2" key="1">
    <citation type="submission" date="2022-07" db="EMBL/GenBank/DDBJ databases">
        <title>Chromosome-level genome of Muraenolepis orangiensis.</title>
        <authorList>
            <person name="Kim J."/>
        </authorList>
    </citation>
    <scope>NUCLEOTIDE SEQUENCE</scope>
    <source>
        <strain evidence="2">KU_S4_2022</strain>
        <tissue evidence="2">Muscle</tissue>
    </source>
</reference>
<sequence length="95" mass="10518">MGKLYQVIVIGFNGEKTTVDLCNTDDQMKAMTVLQLKTKIAGRLPDIEGTGENLRLVFTDKQLDNDEATLVSFGIQNQSVIQLVMRVQGGVLFSR</sequence>
<protein>
    <recommendedName>
        <fullName evidence="1">Ubiquitin-like domain-containing protein</fullName>
    </recommendedName>
</protein>
<comment type="caution">
    <text evidence="2">The sequence shown here is derived from an EMBL/GenBank/DDBJ whole genome shotgun (WGS) entry which is preliminary data.</text>
</comment>
<dbReference type="EMBL" id="JANIIK010000118">
    <property type="protein sequence ID" value="KAJ3585531.1"/>
    <property type="molecule type" value="Genomic_DNA"/>
</dbReference>
<name>A0A9Q0DBX9_9TELE</name>